<proteinExistence type="predicted"/>
<reference evidence="1" key="1">
    <citation type="submission" date="2023-07" db="EMBL/GenBank/DDBJ databases">
        <title>Black Yeasts Isolated from many extreme environments.</title>
        <authorList>
            <person name="Coleine C."/>
            <person name="Stajich J.E."/>
            <person name="Selbmann L."/>
        </authorList>
    </citation>
    <scope>NUCLEOTIDE SEQUENCE</scope>
    <source>
        <strain evidence="1">CCFEE 5714</strain>
    </source>
</reference>
<gene>
    <name evidence="1" type="ORF">LTR37_008377</name>
</gene>
<dbReference type="EMBL" id="JAUTXU010000061">
    <property type="protein sequence ID" value="KAK3713683.1"/>
    <property type="molecule type" value="Genomic_DNA"/>
</dbReference>
<comment type="caution">
    <text evidence="1">The sequence shown here is derived from an EMBL/GenBank/DDBJ whole genome shotgun (WGS) entry which is preliminary data.</text>
</comment>
<keyword evidence="2" id="KW-1185">Reference proteome</keyword>
<evidence type="ECO:0000313" key="1">
    <source>
        <dbReference type="EMBL" id="KAK3713683.1"/>
    </source>
</evidence>
<organism evidence="1 2">
    <name type="scientific">Vermiconidia calcicola</name>
    <dbReference type="NCBI Taxonomy" id="1690605"/>
    <lineage>
        <taxon>Eukaryota</taxon>
        <taxon>Fungi</taxon>
        <taxon>Dikarya</taxon>
        <taxon>Ascomycota</taxon>
        <taxon>Pezizomycotina</taxon>
        <taxon>Dothideomycetes</taxon>
        <taxon>Dothideomycetidae</taxon>
        <taxon>Mycosphaerellales</taxon>
        <taxon>Extremaceae</taxon>
        <taxon>Vermiconidia</taxon>
    </lineage>
</organism>
<sequence length="399" mass="42486">MSMRNGRPPRKSSSHGSNSSRRNQAQSSSGSSNGSSSSGSGSGNASPHHPTSDPGQHPKVGVAQMSVPVEWSMPSPAGDSMFPFDSNTFADDAFWSEEAGTSLSSELESLFGTDAQSLPSYNQFLDQAMMSNISTAVSLPPPSEMPPSSAVAQPLIVAPLIAPLPRDASIKRSASMPQPVSHLDTQQQTTPAARSCPSRRRNCMATLFELTLEMDVSDQRCTTATAPSGSALETGVQAQQQSREVDNVLLRNRKAIDTLTKTLACPCSAESSITVAAYLLASKVIAWNGAILGAESDSRLEGEVNIMASYISATPISMGNYRLSPRAQRSVRANVVLAELRNLAQPMIDRMPLFRSSSVTDLGKTGVVAEEDCMLRQQLRRMIAAAKASAERSPSEEHV</sequence>
<evidence type="ECO:0000313" key="2">
    <source>
        <dbReference type="Proteomes" id="UP001281147"/>
    </source>
</evidence>
<dbReference type="Proteomes" id="UP001281147">
    <property type="component" value="Unassembled WGS sequence"/>
</dbReference>
<accession>A0ACC3NDT8</accession>
<protein>
    <submittedName>
        <fullName evidence="1">Uncharacterized protein</fullName>
    </submittedName>
</protein>
<name>A0ACC3NDT8_9PEZI</name>